<dbReference type="AlphaFoldDB" id="A0A1J5R8D1"/>
<gene>
    <name evidence="1" type="ORF">GALL_298150</name>
</gene>
<dbReference type="EMBL" id="MLJW01000377">
    <property type="protein sequence ID" value="OIQ88332.1"/>
    <property type="molecule type" value="Genomic_DNA"/>
</dbReference>
<sequence length="69" mass="6870">MGLGLQLLETSAICRPPVVARALGSPSGEQGGAGAVNQGLGFARDGIQEGRAPGVAVALGQFVLVFAHQ</sequence>
<organism evidence="1">
    <name type="scientific">mine drainage metagenome</name>
    <dbReference type="NCBI Taxonomy" id="410659"/>
    <lineage>
        <taxon>unclassified sequences</taxon>
        <taxon>metagenomes</taxon>
        <taxon>ecological metagenomes</taxon>
    </lineage>
</organism>
<comment type="caution">
    <text evidence="1">The sequence shown here is derived from an EMBL/GenBank/DDBJ whole genome shotgun (WGS) entry which is preliminary data.</text>
</comment>
<reference evidence="1" key="1">
    <citation type="submission" date="2016-10" db="EMBL/GenBank/DDBJ databases">
        <title>Sequence of Gallionella enrichment culture.</title>
        <authorList>
            <person name="Poehlein A."/>
            <person name="Muehling M."/>
            <person name="Daniel R."/>
        </authorList>
    </citation>
    <scope>NUCLEOTIDE SEQUENCE</scope>
</reference>
<evidence type="ECO:0000313" key="1">
    <source>
        <dbReference type="EMBL" id="OIQ88332.1"/>
    </source>
</evidence>
<protein>
    <submittedName>
        <fullName evidence="1">Uncharacterized protein</fullName>
    </submittedName>
</protein>
<accession>A0A1J5R8D1</accession>
<name>A0A1J5R8D1_9ZZZZ</name>
<proteinExistence type="predicted"/>